<evidence type="ECO:0000259" key="1">
    <source>
        <dbReference type="Pfam" id="PF10523"/>
    </source>
</evidence>
<organism evidence="2 3">
    <name type="scientific">Folsomia candida</name>
    <name type="common">Springtail</name>
    <dbReference type="NCBI Taxonomy" id="158441"/>
    <lineage>
        <taxon>Eukaryota</taxon>
        <taxon>Metazoa</taxon>
        <taxon>Ecdysozoa</taxon>
        <taxon>Arthropoda</taxon>
        <taxon>Hexapoda</taxon>
        <taxon>Collembola</taxon>
        <taxon>Entomobryomorpha</taxon>
        <taxon>Isotomoidea</taxon>
        <taxon>Isotomidae</taxon>
        <taxon>Proisotominae</taxon>
        <taxon>Folsomia</taxon>
    </lineage>
</organism>
<evidence type="ECO:0000313" key="3">
    <source>
        <dbReference type="Proteomes" id="UP000198287"/>
    </source>
</evidence>
<dbReference type="AlphaFoldDB" id="A0A226ECG8"/>
<sequence>MTHAVVCWEEENSYSTVSLKDLEFVEGDEQEPIGKSVRIKWKNEEEPPETILGYKRSHLISRSQDDGIFDPDQFIPAKLNRADTALAVSTSIAKTTDFEFTLGLVPVGVAELPDGVDRIEIDGGIEEPQSVPATNENFELNKDNVIANLQAELYEEKKKNRKLRRMMRKISPATDTQFVEAEKIEIKPGIFVKKSFLELAKLSCVSRPSFFFRKLIFEGEIFTLEEIANSSLTGKPSPAFRNNVRRCIDPIRFKALKDYTTEIFGLKPNTVEWLTFEKKLHNIPGDARKKMNRLTGLAGNSTITSQEFSRPNSDDSETRVEEYLNLVGDN</sequence>
<dbReference type="Proteomes" id="UP000198287">
    <property type="component" value="Unassembled WGS sequence"/>
</dbReference>
<keyword evidence="3" id="KW-1185">Reference proteome</keyword>
<accession>A0A226ECG8</accession>
<comment type="caution">
    <text evidence="2">The sequence shown here is derived from an EMBL/GenBank/DDBJ whole genome shotgun (WGS) entry which is preliminary data.</text>
</comment>
<reference evidence="2 3" key="1">
    <citation type="submission" date="2015-12" db="EMBL/GenBank/DDBJ databases">
        <title>The genome of Folsomia candida.</title>
        <authorList>
            <person name="Faddeeva A."/>
            <person name="Derks M.F."/>
            <person name="Anvar Y."/>
            <person name="Smit S."/>
            <person name="Van Straalen N."/>
            <person name="Roelofs D."/>
        </authorList>
    </citation>
    <scope>NUCLEOTIDE SEQUENCE [LARGE SCALE GENOMIC DNA]</scope>
    <source>
        <strain evidence="2 3">VU population</strain>
        <tissue evidence="2">Whole body</tissue>
    </source>
</reference>
<dbReference type="OrthoDB" id="8186171at2759"/>
<dbReference type="EMBL" id="LNIX01000005">
    <property type="protein sequence ID" value="OXA54386.1"/>
    <property type="molecule type" value="Genomic_DNA"/>
</dbReference>
<evidence type="ECO:0000313" key="2">
    <source>
        <dbReference type="EMBL" id="OXA54386.1"/>
    </source>
</evidence>
<dbReference type="Pfam" id="PF10523">
    <property type="entry name" value="BEN"/>
    <property type="match status" value="1"/>
</dbReference>
<protein>
    <recommendedName>
        <fullName evidence="1">BEN domain-containing protein</fullName>
    </recommendedName>
</protein>
<dbReference type="GO" id="GO:0003677">
    <property type="term" value="F:DNA binding"/>
    <property type="evidence" value="ECO:0007669"/>
    <property type="project" value="InterPro"/>
</dbReference>
<name>A0A226ECG8_FOLCA</name>
<proteinExistence type="predicted"/>
<gene>
    <name evidence="2" type="ORF">Fcan01_10179</name>
</gene>
<feature type="domain" description="BEN" evidence="1">
    <location>
        <begin position="220"/>
        <end position="279"/>
    </location>
</feature>
<dbReference type="InterPro" id="IPR018379">
    <property type="entry name" value="BEN_domain"/>
</dbReference>
<dbReference type="Gene3D" id="1.10.10.2590">
    <property type="entry name" value="BEN domain"/>
    <property type="match status" value="1"/>
</dbReference>